<name>A0A5B8XX88_9DELT</name>
<dbReference type="AlphaFoldDB" id="A0A5B8XX88"/>
<proteinExistence type="predicted"/>
<evidence type="ECO:0000313" key="1">
    <source>
        <dbReference type="EMBL" id="QED29608.1"/>
    </source>
</evidence>
<sequence length="307" mass="33074">MRLLLILLTLSLSGCTVIRYVDPEENNTTNNGDTPPRVVDMLVMVDMSRSSATLSNEYFRILGFLTSGLASQRVEVRKMALAPLDRRIGQTVPLIYGTDDANAEFGSPAEALVYYAKDGGTLFLTDEAESDFENLALLGPGIESQAIYRANGATQDGRPYFTAPEDGLIVVTLSPSARICGAADENCFLDNQPAADFLLSETGEGAAWLDFPGDKELGVSKVFHVVVATQEGQGDFQAFSEYCRDFAGFPSGTIDLLEPSALTYFGPTVERINDGPGRALFIDLCEGMSELGEIAVGKAVVEIRRGL</sequence>
<protein>
    <recommendedName>
        <fullName evidence="3">Lipoprotein</fullName>
    </recommendedName>
</protein>
<evidence type="ECO:0000313" key="2">
    <source>
        <dbReference type="Proteomes" id="UP000321595"/>
    </source>
</evidence>
<reference evidence="1 2" key="1">
    <citation type="submission" date="2019-08" db="EMBL/GenBank/DDBJ databases">
        <authorList>
            <person name="Liang Q."/>
        </authorList>
    </citation>
    <scope>NUCLEOTIDE SEQUENCE [LARGE SCALE GENOMIC DNA]</scope>
    <source>
        <strain evidence="1 2">V1718</strain>
    </source>
</reference>
<keyword evidence="2" id="KW-1185">Reference proteome</keyword>
<dbReference type="RefSeq" id="WP_146962841.1">
    <property type="nucleotide sequence ID" value="NZ_CP042467.1"/>
</dbReference>
<dbReference type="KEGG" id="bbae:FRD01_20690"/>
<dbReference type="EMBL" id="CP042467">
    <property type="protein sequence ID" value="QED29608.1"/>
    <property type="molecule type" value="Genomic_DNA"/>
</dbReference>
<dbReference type="Proteomes" id="UP000321595">
    <property type="component" value="Chromosome"/>
</dbReference>
<gene>
    <name evidence="1" type="ORF">FRD01_20690</name>
</gene>
<dbReference type="PROSITE" id="PS51257">
    <property type="entry name" value="PROKAR_LIPOPROTEIN"/>
    <property type="match status" value="1"/>
</dbReference>
<organism evidence="1 2">
    <name type="scientific">Microvenator marinus</name>
    <dbReference type="NCBI Taxonomy" id="2600177"/>
    <lineage>
        <taxon>Bacteria</taxon>
        <taxon>Deltaproteobacteria</taxon>
        <taxon>Bradymonadales</taxon>
        <taxon>Microvenatoraceae</taxon>
        <taxon>Microvenator</taxon>
    </lineage>
</organism>
<evidence type="ECO:0008006" key="3">
    <source>
        <dbReference type="Google" id="ProtNLM"/>
    </source>
</evidence>
<accession>A0A5B8XX88</accession>